<dbReference type="STRING" id="485916.Dtox_1211"/>
<reference evidence="3 4" key="1">
    <citation type="journal article" date="2009" name="Stand. Genomic Sci.">
        <title>Complete genome sequence of Desulfotomaculum acetoxidans type strain (5575).</title>
        <authorList>
            <person name="Spring S."/>
            <person name="Lapidus A."/>
            <person name="Schroder M."/>
            <person name="Gleim D."/>
            <person name="Sims D."/>
            <person name="Meincke L."/>
            <person name="Glavina Del Rio T."/>
            <person name="Tice H."/>
            <person name="Copeland A."/>
            <person name="Cheng J.F."/>
            <person name="Lucas S."/>
            <person name="Chen F."/>
            <person name="Nolan M."/>
            <person name="Bruce D."/>
            <person name="Goodwin L."/>
            <person name="Pitluck S."/>
            <person name="Ivanova N."/>
            <person name="Mavromatis K."/>
            <person name="Mikhailova N."/>
            <person name="Pati A."/>
            <person name="Chen A."/>
            <person name="Palaniappan K."/>
            <person name="Land M."/>
            <person name="Hauser L."/>
            <person name="Chang Y.J."/>
            <person name="Jeffries C.D."/>
            <person name="Chain P."/>
            <person name="Saunders E."/>
            <person name="Brettin T."/>
            <person name="Detter J.C."/>
            <person name="Goker M."/>
            <person name="Bristow J."/>
            <person name="Eisen J.A."/>
            <person name="Markowitz V."/>
            <person name="Hugenholtz P."/>
            <person name="Kyrpides N.C."/>
            <person name="Klenk H.P."/>
            <person name="Han C."/>
        </authorList>
    </citation>
    <scope>NUCLEOTIDE SEQUENCE [LARGE SCALE GENOMIC DNA]</scope>
    <source>
        <strain evidence="4">ATCC 49208 / DSM 771 / VKM B-1644</strain>
    </source>
</reference>
<keyword evidence="2" id="KW-0812">Transmembrane</keyword>
<dbReference type="KEGG" id="dae:Dtox_1211"/>
<dbReference type="EC" id="7.1.1.-" evidence="2"/>
<evidence type="ECO:0000313" key="4">
    <source>
        <dbReference type="Proteomes" id="UP000002217"/>
    </source>
</evidence>
<comment type="catalytic activity">
    <reaction evidence="2">
        <text>a quinone + NADH + 5 H(+)(in) = a quinol + NAD(+) + 4 H(+)(out)</text>
        <dbReference type="Rhea" id="RHEA:57888"/>
        <dbReference type="ChEBI" id="CHEBI:15378"/>
        <dbReference type="ChEBI" id="CHEBI:24646"/>
        <dbReference type="ChEBI" id="CHEBI:57540"/>
        <dbReference type="ChEBI" id="CHEBI:57945"/>
        <dbReference type="ChEBI" id="CHEBI:132124"/>
    </reaction>
</comment>
<sequence length="169" mass="17578">MDSIVSIAAFYILAAVTVGSAVLVVAFKNLVHSVLVLAISFLGVAGFYLMLNASFIAMVQILVYAGAVCIMVVFGIMLTQQGGMSGSNGFNKQIFASGGVVALLIAVIAYLGVNAGEWQISAKQVPHDTVGNIAVLMLSKYMIPFEVAALLLLVALIGAVVLAKEVKAK</sequence>
<feature type="transmembrane region" description="Helical" evidence="2">
    <location>
        <begin position="94"/>
        <end position="113"/>
    </location>
</feature>
<accession>C8W5B3</accession>
<dbReference type="Proteomes" id="UP000002217">
    <property type="component" value="Chromosome"/>
</dbReference>
<dbReference type="PANTHER" id="PTHR33269">
    <property type="entry name" value="NADH-UBIQUINONE OXIDOREDUCTASE CHAIN 6"/>
    <property type="match status" value="1"/>
</dbReference>
<keyword evidence="2" id="KW-1003">Cell membrane</keyword>
<dbReference type="eggNOG" id="COG0839">
    <property type="taxonomic scope" value="Bacteria"/>
</dbReference>
<organism evidence="3 4">
    <name type="scientific">Desulfofarcimen acetoxidans (strain ATCC 49208 / DSM 771 / KCTC 5769 / VKM B-1644 / 5575)</name>
    <name type="common">Desulfotomaculum acetoxidans</name>
    <dbReference type="NCBI Taxonomy" id="485916"/>
    <lineage>
        <taxon>Bacteria</taxon>
        <taxon>Bacillati</taxon>
        <taxon>Bacillota</taxon>
        <taxon>Clostridia</taxon>
        <taxon>Eubacteriales</taxon>
        <taxon>Peptococcaceae</taxon>
        <taxon>Desulfofarcimen</taxon>
    </lineage>
</organism>
<feature type="transmembrane region" description="Helical" evidence="2">
    <location>
        <begin position="57"/>
        <end position="78"/>
    </location>
</feature>
<comment type="function">
    <text evidence="2">NDH-1 shuttles electrons from NADH, via FMN and iron-sulfur (Fe-S) centers, to quinones in the respiratory chain. Couples the redox reaction to proton translocation (for every two electrons transferred, four hydrogen ions are translocated across the cytoplasmic membrane), and thus conserves the redox energy in a proton gradient.</text>
</comment>
<dbReference type="InterPro" id="IPR042106">
    <property type="entry name" value="Nuo/plastoQ_OxRdtase_6_NuoJ"/>
</dbReference>
<dbReference type="HOGENOM" id="CLU_085957_2_2_9"/>
<evidence type="ECO:0000256" key="2">
    <source>
        <dbReference type="RuleBase" id="RU004429"/>
    </source>
</evidence>
<dbReference type="Gene3D" id="1.20.120.1200">
    <property type="entry name" value="NADH-ubiquinone/plastoquinone oxidoreductase chain 6, subunit NuoJ"/>
    <property type="match status" value="1"/>
</dbReference>
<dbReference type="GO" id="GO:0005886">
    <property type="term" value="C:plasma membrane"/>
    <property type="evidence" value="ECO:0007669"/>
    <property type="project" value="UniProtKB-SubCell"/>
</dbReference>
<keyword evidence="2" id="KW-1133">Transmembrane helix</keyword>
<dbReference type="AlphaFoldDB" id="C8W5B3"/>
<dbReference type="GO" id="GO:0008137">
    <property type="term" value="F:NADH dehydrogenase (ubiquinone) activity"/>
    <property type="evidence" value="ECO:0007669"/>
    <property type="project" value="UniProtKB-UniRule"/>
</dbReference>
<evidence type="ECO:0000256" key="1">
    <source>
        <dbReference type="ARBA" id="ARBA00005698"/>
    </source>
</evidence>
<feature type="transmembrane region" description="Helical" evidence="2">
    <location>
        <begin position="34"/>
        <end position="51"/>
    </location>
</feature>
<keyword evidence="3" id="KW-0830">Ubiquinone</keyword>
<dbReference type="GO" id="GO:0048038">
    <property type="term" value="F:quinone binding"/>
    <property type="evidence" value="ECO:0007669"/>
    <property type="project" value="UniProtKB-UniRule"/>
</dbReference>
<name>C8W5B3_DESAS</name>
<protein>
    <recommendedName>
        <fullName evidence="2">NADH-quinone oxidoreductase subunit J</fullName>
        <ecNumber evidence="2">7.1.1.-</ecNumber>
    </recommendedName>
</protein>
<gene>
    <name evidence="3" type="ordered locus">Dtox_1211</name>
</gene>
<dbReference type="InterPro" id="IPR001457">
    <property type="entry name" value="NADH_UbQ/plastoQ_OxRdtase_su6"/>
</dbReference>
<dbReference type="RefSeq" id="WP_015756810.1">
    <property type="nucleotide sequence ID" value="NC_013216.1"/>
</dbReference>
<dbReference type="EMBL" id="CP001720">
    <property type="protein sequence ID" value="ACV62095.1"/>
    <property type="molecule type" value="Genomic_DNA"/>
</dbReference>
<dbReference type="OrthoDB" id="9814997at2"/>
<proteinExistence type="inferred from homology"/>
<keyword evidence="4" id="KW-1185">Reference proteome</keyword>
<keyword evidence="2" id="KW-0874">Quinone</keyword>
<keyword evidence="2" id="KW-0520">NAD</keyword>
<dbReference type="PANTHER" id="PTHR33269:SF17">
    <property type="entry name" value="NADH-UBIQUINONE OXIDOREDUCTASE CHAIN 6"/>
    <property type="match status" value="1"/>
</dbReference>
<feature type="transmembrane region" description="Helical" evidence="2">
    <location>
        <begin position="6"/>
        <end position="27"/>
    </location>
</feature>
<comment type="subcellular location">
    <subcellularLocation>
        <location evidence="2">Cell membrane</location>
        <topology evidence="2">Multi-pass membrane protein</topology>
    </subcellularLocation>
</comment>
<feature type="transmembrane region" description="Helical" evidence="2">
    <location>
        <begin position="141"/>
        <end position="163"/>
    </location>
</feature>
<evidence type="ECO:0000313" key="3">
    <source>
        <dbReference type="EMBL" id="ACV62095.1"/>
    </source>
</evidence>
<dbReference type="Pfam" id="PF00499">
    <property type="entry name" value="Oxidored_q3"/>
    <property type="match status" value="1"/>
</dbReference>
<comment type="similarity">
    <text evidence="1 2">Belongs to the complex I subunit 6 family.</text>
</comment>
<keyword evidence="2" id="KW-0472">Membrane</keyword>